<dbReference type="OrthoDB" id="10056949at2759"/>
<organism evidence="4 5">
    <name type="scientific">Allacma fusca</name>
    <dbReference type="NCBI Taxonomy" id="39272"/>
    <lineage>
        <taxon>Eukaryota</taxon>
        <taxon>Metazoa</taxon>
        <taxon>Ecdysozoa</taxon>
        <taxon>Arthropoda</taxon>
        <taxon>Hexapoda</taxon>
        <taxon>Collembola</taxon>
        <taxon>Symphypleona</taxon>
        <taxon>Sminthuridae</taxon>
        <taxon>Allacma</taxon>
    </lineage>
</organism>
<dbReference type="InterPro" id="IPR039779">
    <property type="entry name" value="RFX-like"/>
</dbReference>
<feature type="compositionally biased region" description="Low complexity" evidence="2">
    <location>
        <begin position="536"/>
        <end position="545"/>
    </location>
</feature>
<dbReference type="Pfam" id="PF02257">
    <property type="entry name" value="RFX_DNA_binding"/>
    <property type="match status" value="1"/>
</dbReference>
<comment type="caution">
    <text evidence="4">The sequence shown here is derived from an EMBL/GenBank/DDBJ whole genome shotgun (WGS) entry which is preliminary data.</text>
</comment>
<dbReference type="PANTHER" id="PTHR12619">
    <property type="entry name" value="RFX TRANSCRIPTION FACTOR FAMILY"/>
    <property type="match status" value="1"/>
</dbReference>
<reference evidence="4" key="1">
    <citation type="submission" date="2021-06" db="EMBL/GenBank/DDBJ databases">
        <authorList>
            <person name="Hodson N. C."/>
            <person name="Mongue J. A."/>
            <person name="Jaron S. K."/>
        </authorList>
    </citation>
    <scope>NUCLEOTIDE SEQUENCE</scope>
</reference>
<evidence type="ECO:0000256" key="2">
    <source>
        <dbReference type="SAM" id="MobiDB-lite"/>
    </source>
</evidence>
<dbReference type="Proteomes" id="UP000708208">
    <property type="component" value="Unassembled WGS sequence"/>
</dbReference>
<dbReference type="Pfam" id="PF25340">
    <property type="entry name" value="BCD_RFX"/>
    <property type="match status" value="1"/>
</dbReference>
<dbReference type="InterPro" id="IPR057321">
    <property type="entry name" value="RFX1-4/6/8-like_BCD"/>
</dbReference>
<gene>
    <name evidence="4" type="ORF">AFUS01_LOCUS26413</name>
</gene>
<evidence type="ECO:0000259" key="3">
    <source>
        <dbReference type="PROSITE" id="PS51526"/>
    </source>
</evidence>
<sequence>MTSLLLKPHSTPATLLWLQANYEPVEGVCIPRNALYNQIIRQKFPGLTTRRLGTRGQSRYHYYGLAVKSDANLYARSSFTRYGCRFTETKLREICVMPRAQSRGTNANPLFTLPTDDILSGLPKHVSQSGATTIHIMYTMHCQQLIDYSVHFQFKEVKEYIAHFWGGFPVHLFPLLENNSIVSLIGVCDFITYRAITHSTLPCVILEEVPTKRTEDVMRLAENILDWLVSSLVNAPSALRRLKLHAARTLLHSVRRQVSLNHLCSNLRFMLASEIHLKQMITDWEHLDMQVVSDEIIFSVGISKVNYATQIILSCCKDLEKILRQQPQLSDLGDWMKELVERCVTNHTETVKYSGEHLKNFACHFVLIWSSIGTRILRELTLLGAHSFGAFHLLYLMLTDYGAELVESLIVEDRIHRLTKNIALGNPPDSSDFEAGNLCDAQCPCKLMCHKEALDDKSLSIQTTTNSPNFPDCGGDIMTDSCLELYTDPSDEISEGRYSQVYSDYPGVYYQPTNGSDSYNPAQQLICRPSCSFQEPPNNGNPQGNLSRNPSSSKSNTKDGSFTVMNTDVPTCPGSIPVPIEEPGSYHGPTSNYSPANSDNYYYMVSTSLSGGQCFDNFYSANSTISGGDSGQY</sequence>
<feature type="region of interest" description="Disordered" evidence="2">
    <location>
        <begin position="531"/>
        <end position="568"/>
    </location>
</feature>
<keyword evidence="1" id="KW-0238">DNA-binding</keyword>
<dbReference type="InterPro" id="IPR003150">
    <property type="entry name" value="DNA-bd_RFX"/>
</dbReference>
<feature type="compositionally biased region" description="Polar residues" evidence="2">
    <location>
        <begin position="546"/>
        <end position="568"/>
    </location>
</feature>
<dbReference type="AlphaFoldDB" id="A0A8J2KFE0"/>
<proteinExistence type="predicted"/>
<dbReference type="PANTHER" id="PTHR12619:SF5">
    <property type="entry name" value="TRANSCRIPTION FACTOR RFX4"/>
    <property type="match status" value="1"/>
</dbReference>
<evidence type="ECO:0000313" key="4">
    <source>
        <dbReference type="EMBL" id="CAG7815753.1"/>
    </source>
</evidence>
<evidence type="ECO:0000256" key="1">
    <source>
        <dbReference type="ARBA" id="ARBA00023125"/>
    </source>
</evidence>
<evidence type="ECO:0000313" key="5">
    <source>
        <dbReference type="Proteomes" id="UP000708208"/>
    </source>
</evidence>
<keyword evidence="5" id="KW-1185">Reference proteome</keyword>
<dbReference type="GO" id="GO:0000981">
    <property type="term" value="F:DNA-binding transcription factor activity, RNA polymerase II-specific"/>
    <property type="evidence" value="ECO:0007669"/>
    <property type="project" value="TreeGrafter"/>
</dbReference>
<dbReference type="PROSITE" id="PS51526">
    <property type="entry name" value="RFX_DBD"/>
    <property type="match status" value="1"/>
</dbReference>
<name>A0A8J2KFE0_9HEXA</name>
<feature type="domain" description="RFX-type winged-helix" evidence="3">
    <location>
        <begin position="1"/>
        <end position="69"/>
    </location>
</feature>
<dbReference type="GO" id="GO:0000978">
    <property type="term" value="F:RNA polymerase II cis-regulatory region sequence-specific DNA binding"/>
    <property type="evidence" value="ECO:0007669"/>
    <property type="project" value="TreeGrafter"/>
</dbReference>
<dbReference type="EMBL" id="CAJVCH010352367">
    <property type="protein sequence ID" value="CAG7815753.1"/>
    <property type="molecule type" value="Genomic_DNA"/>
</dbReference>
<protein>
    <recommendedName>
        <fullName evidence="3">RFX-type winged-helix domain-containing protein</fullName>
    </recommendedName>
</protein>
<accession>A0A8J2KFE0</accession>